<accession>A0ABP9G0A9</accession>
<organism evidence="1 2">
    <name type="scientific">Nesterenkonia rhizosphaerae</name>
    <dbReference type="NCBI Taxonomy" id="1348272"/>
    <lineage>
        <taxon>Bacteria</taxon>
        <taxon>Bacillati</taxon>
        <taxon>Actinomycetota</taxon>
        <taxon>Actinomycetes</taxon>
        <taxon>Micrococcales</taxon>
        <taxon>Micrococcaceae</taxon>
        <taxon>Nesterenkonia</taxon>
    </lineage>
</organism>
<gene>
    <name evidence="1" type="ORF">GCM10025790_22430</name>
</gene>
<evidence type="ECO:0000313" key="2">
    <source>
        <dbReference type="Proteomes" id="UP001500368"/>
    </source>
</evidence>
<reference evidence="2" key="1">
    <citation type="journal article" date="2019" name="Int. J. Syst. Evol. Microbiol.">
        <title>The Global Catalogue of Microorganisms (GCM) 10K type strain sequencing project: providing services to taxonomists for standard genome sequencing and annotation.</title>
        <authorList>
            <consortium name="The Broad Institute Genomics Platform"/>
            <consortium name="The Broad Institute Genome Sequencing Center for Infectious Disease"/>
            <person name="Wu L."/>
            <person name="Ma J."/>
        </authorList>
    </citation>
    <scope>NUCLEOTIDE SEQUENCE [LARGE SCALE GENOMIC DNA]</scope>
    <source>
        <strain evidence="2">JCM 19129</strain>
    </source>
</reference>
<comment type="caution">
    <text evidence="1">The sequence shown here is derived from an EMBL/GenBank/DDBJ whole genome shotgun (WGS) entry which is preliminary data.</text>
</comment>
<dbReference type="RefSeq" id="WP_345478094.1">
    <property type="nucleotide sequence ID" value="NZ_BAABLW010000007.1"/>
</dbReference>
<protein>
    <submittedName>
        <fullName evidence="1">Uncharacterized protein</fullName>
    </submittedName>
</protein>
<proteinExistence type="predicted"/>
<dbReference type="EMBL" id="BAABLW010000007">
    <property type="protein sequence ID" value="GAA4924681.1"/>
    <property type="molecule type" value="Genomic_DNA"/>
</dbReference>
<dbReference type="Proteomes" id="UP001500368">
    <property type="component" value="Unassembled WGS sequence"/>
</dbReference>
<evidence type="ECO:0000313" key="1">
    <source>
        <dbReference type="EMBL" id="GAA4924681.1"/>
    </source>
</evidence>
<sequence length="227" mass="26478">MNTSAPLHRLRESDVKYCENRDNGGDAGLLSAFTRDTDNHVMHVLHDVGLNRHLHFRPAEGARFHWFDLITWTGGLTITGDMGTYTFRRIDDMFEFFTRRVNSSYWAEKLQNGTTGGGDEVRKHDADTFKLWLLQTFWHWSRDHEDTSEVTAAWQSIREAILDTYAFLNMESRDDCITALQEHSGPAADHYTDCWEADWTKYDYHFEWCLAAILTGIRTYKEWKVAA</sequence>
<name>A0ABP9G0A9_9MICC</name>
<keyword evidence="2" id="KW-1185">Reference proteome</keyword>